<accession>A0AAV3REQ3</accession>
<organism evidence="1 2">
    <name type="scientific">Lithospermum erythrorhizon</name>
    <name type="common">Purple gromwell</name>
    <name type="synonym">Lithospermum officinale var. erythrorhizon</name>
    <dbReference type="NCBI Taxonomy" id="34254"/>
    <lineage>
        <taxon>Eukaryota</taxon>
        <taxon>Viridiplantae</taxon>
        <taxon>Streptophyta</taxon>
        <taxon>Embryophyta</taxon>
        <taxon>Tracheophyta</taxon>
        <taxon>Spermatophyta</taxon>
        <taxon>Magnoliopsida</taxon>
        <taxon>eudicotyledons</taxon>
        <taxon>Gunneridae</taxon>
        <taxon>Pentapetalae</taxon>
        <taxon>asterids</taxon>
        <taxon>lamiids</taxon>
        <taxon>Boraginales</taxon>
        <taxon>Boraginaceae</taxon>
        <taxon>Boraginoideae</taxon>
        <taxon>Lithospermeae</taxon>
        <taxon>Lithospermum</taxon>
    </lineage>
</organism>
<reference evidence="1 2" key="1">
    <citation type="submission" date="2024-01" db="EMBL/GenBank/DDBJ databases">
        <title>The complete chloroplast genome sequence of Lithospermum erythrorhizon: insights into the phylogenetic relationship among Boraginaceae species and the maternal lineages of purple gromwells.</title>
        <authorList>
            <person name="Okada T."/>
            <person name="Watanabe K."/>
        </authorList>
    </citation>
    <scope>NUCLEOTIDE SEQUENCE [LARGE SCALE GENOMIC DNA]</scope>
</reference>
<evidence type="ECO:0000313" key="2">
    <source>
        <dbReference type="Proteomes" id="UP001454036"/>
    </source>
</evidence>
<dbReference type="Proteomes" id="UP001454036">
    <property type="component" value="Unassembled WGS sequence"/>
</dbReference>
<evidence type="ECO:0000313" key="1">
    <source>
        <dbReference type="EMBL" id="GAA0174345.1"/>
    </source>
</evidence>
<dbReference type="EMBL" id="BAABME010026701">
    <property type="protein sequence ID" value="GAA0174345.1"/>
    <property type="molecule type" value="Genomic_DNA"/>
</dbReference>
<gene>
    <name evidence="1" type="ORF">LIER_41707</name>
</gene>
<proteinExistence type="predicted"/>
<name>A0AAV3REQ3_LITER</name>
<protein>
    <submittedName>
        <fullName evidence="1">Uncharacterized protein</fullName>
    </submittedName>
</protein>
<dbReference type="AlphaFoldDB" id="A0AAV3REQ3"/>
<sequence length="108" mass="12250">MVVRKWLRGVGEKGMTRINNKECLMGYEERGQRARANWVLKGDLNIKLFHGVASQKRRFNRIEGLLDENEEWRSNMEGIQGVVVRFYTMLFTSQAQGGCADIGITGGA</sequence>
<keyword evidence="2" id="KW-1185">Reference proteome</keyword>
<comment type="caution">
    <text evidence="1">The sequence shown here is derived from an EMBL/GenBank/DDBJ whole genome shotgun (WGS) entry which is preliminary data.</text>
</comment>